<keyword evidence="1" id="KW-0472">Membrane</keyword>
<dbReference type="RefSeq" id="WP_159234708.1">
    <property type="nucleotide sequence ID" value="NZ_CACSIP010000052.1"/>
</dbReference>
<evidence type="ECO:0008006" key="4">
    <source>
        <dbReference type="Google" id="ProtNLM"/>
    </source>
</evidence>
<protein>
    <recommendedName>
        <fullName evidence="4">Integral membrane protein</fullName>
    </recommendedName>
</protein>
<keyword evidence="1" id="KW-0812">Transmembrane</keyword>
<dbReference type="Pfam" id="PF07332">
    <property type="entry name" value="Phage_holin_3_6"/>
    <property type="match status" value="1"/>
</dbReference>
<evidence type="ECO:0000313" key="3">
    <source>
        <dbReference type="Proteomes" id="UP000430146"/>
    </source>
</evidence>
<dbReference type="EMBL" id="CACSIP010000052">
    <property type="protein sequence ID" value="CAA0134134.1"/>
    <property type="molecule type" value="Genomic_DNA"/>
</dbReference>
<name>A0A5S9R9P1_MYCVN</name>
<dbReference type="AlphaFoldDB" id="A0A5S9R9P1"/>
<feature type="transmembrane region" description="Helical" evidence="1">
    <location>
        <begin position="46"/>
        <end position="75"/>
    </location>
</feature>
<dbReference type="InterPro" id="IPR009937">
    <property type="entry name" value="Phage_holin_3_6"/>
</dbReference>
<feature type="transmembrane region" description="Helical" evidence="1">
    <location>
        <begin position="81"/>
        <end position="102"/>
    </location>
</feature>
<dbReference type="OrthoDB" id="4870234at2"/>
<accession>A0A5S9R9P1</accession>
<sequence>MTAQPHHTSEVSTPQLLGQLSEQTSRLVRDEIRLAQKEFQESVRHAGVGAGLFSAAGLLAVLGLATLIAAGVAGLALVLPVWAAALIVAAVLFVCAGVAALVSRKQVEQVSPPATESVDSVKHDLEEIKEARHGRL</sequence>
<keyword evidence="3" id="KW-1185">Reference proteome</keyword>
<proteinExistence type="predicted"/>
<dbReference type="Proteomes" id="UP000430146">
    <property type="component" value="Unassembled WGS sequence"/>
</dbReference>
<gene>
    <name evidence="2" type="ORF">AELLOGFF_06307</name>
</gene>
<keyword evidence="1" id="KW-1133">Transmembrane helix</keyword>
<organism evidence="2 3">
    <name type="scientific">Mycolicibacterium vanbaalenii</name>
    <name type="common">Mycobacterium vanbaalenii</name>
    <dbReference type="NCBI Taxonomy" id="110539"/>
    <lineage>
        <taxon>Bacteria</taxon>
        <taxon>Bacillati</taxon>
        <taxon>Actinomycetota</taxon>
        <taxon>Actinomycetes</taxon>
        <taxon>Mycobacteriales</taxon>
        <taxon>Mycobacteriaceae</taxon>
        <taxon>Mycolicibacterium</taxon>
    </lineage>
</organism>
<evidence type="ECO:0000313" key="2">
    <source>
        <dbReference type="EMBL" id="CAA0134134.1"/>
    </source>
</evidence>
<evidence type="ECO:0000256" key="1">
    <source>
        <dbReference type="SAM" id="Phobius"/>
    </source>
</evidence>
<reference evidence="2 3" key="1">
    <citation type="submission" date="2019-11" db="EMBL/GenBank/DDBJ databases">
        <authorList>
            <person name="Holert J."/>
        </authorList>
    </citation>
    <scope>NUCLEOTIDE SEQUENCE [LARGE SCALE GENOMIC DNA]</scope>
    <source>
        <strain evidence="2">BC8_1</strain>
    </source>
</reference>